<dbReference type="AlphaFoldDB" id="A0A0T6DP23"/>
<dbReference type="REBASE" id="146845">
    <property type="entry name" value="PpiLQ58ORF11260P"/>
</dbReference>
<reference evidence="1 2" key="1">
    <citation type="submission" date="2015-11" db="EMBL/GenBank/DDBJ databases">
        <title>Permanent draft genome of Psychrobacter piscatorii LQ58.</title>
        <authorList>
            <person name="Zhou M."/>
            <person name="Dong B."/>
            <person name="Liu Q."/>
        </authorList>
    </citation>
    <scope>NUCLEOTIDE SEQUENCE [LARGE SCALE GENOMIC DNA]</scope>
    <source>
        <strain evidence="1 2">LQ58</strain>
    </source>
</reference>
<gene>
    <name evidence="1" type="ORF">AS194_11265</name>
</gene>
<comment type="caution">
    <text evidence="1">The sequence shown here is derived from an EMBL/GenBank/DDBJ whole genome shotgun (WGS) entry which is preliminary data.</text>
</comment>
<dbReference type="EMBL" id="LNDJ01000098">
    <property type="protein sequence ID" value="KRU21706.1"/>
    <property type="molecule type" value="Genomic_DNA"/>
</dbReference>
<evidence type="ECO:0000313" key="1">
    <source>
        <dbReference type="EMBL" id="KRU21706.1"/>
    </source>
</evidence>
<keyword evidence="2" id="KW-1185">Reference proteome</keyword>
<organism evidence="1 2">
    <name type="scientific">Psychrobacter piscatorii</name>
    <dbReference type="NCBI Taxonomy" id="554343"/>
    <lineage>
        <taxon>Bacteria</taxon>
        <taxon>Pseudomonadati</taxon>
        <taxon>Pseudomonadota</taxon>
        <taxon>Gammaproteobacteria</taxon>
        <taxon>Moraxellales</taxon>
        <taxon>Moraxellaceae</taxon>
        <taxon>Psychrobacter</taxon>
    </lineage>
</organism>
<name>A0A0T6DP23_9GAMM</name>
<evidence type="ECO:0008006" key="3">
    <source>
        <dbReference type="Google" id="ProtNLM"/>
    </source>
</evidence>
<proteinExistence type="predicted"/>
<protein>
    <recommendedName>
        <fullName evidence="3">Restriction endonuclease</fullName>
    </recommendedName>
</protein>
<dbReference type="Gene3D" id="3.40.210.20">
    <property type="entry name" value="MvaI/BcnI restriction endonuclease, catalytic domain"/>
    <property type="match status" value="1"/>
</dbReference>
<dbReference type="Pfam" id="PF09562">
    <property type="entry name" value="RE_LlaMI"/>
    <property type="match status" value="1"/>
</dbReference>
<dbReference type="InterPro" id="IPR043004">
    <property type="entry name" value="MvaI_BcnI_cat"/>
</dbReference>
<accession>A0A0T6DP23</accession>
<sequence>MSDEEMKIIELFQQNVYGKSPDTTEFNQRHDGKAGHWLERQMGIAANANNEPDLHGYEMKNSTGSKTTFGDWSANYYIFKDKEVDLNRTQFMEVFGKPNVEKGGRYSWSGSPIPNFNSPSTYNGSEMVFDDAKNIIIVYNYSRDPRPDKENIVPPNLQQEGVILARWDRDNLNDKLTKKFGHHGWFKCNKDKNGCYNQIAFGEPMIFDNWIKLVEQGVVFFDSGMYVGNARNYSQWRANNNHWDSLITRTYPPFPGSLDNSQ</sequence>
<evidence type="ECO:0000313" key="2">
    <source>
        <dbReference type="Proteomes" id="UP000051202"/>
    </source>
</evidence>
<dbReference type="Proteomes" id="UP000051202">
    <property type="component" value="Unassembled WGS sequence"/>
</dbReference>
<dbReference type="InterPro" id="IPR019063">
    <property type="entry name" value="Restrct_endonuc_II_LlaMI"/>
</dbReference>